<dbReference type="PANTHER" id="PTHR44688:SF16">
    <property type="entry name" value="DNA-BINDING TRANSCRIPTIONAL ACTIVATOR DEVR_DOSR"/>
    <property type="match status" value="1"/>
</dbReference>
<feature type="modified residue" description="4-aspartylphosphate" evidence="4">
    <location>
        <position position="58"/>
    </location>
</feature>
<keyword evidence="8" id="KW-1185">Reference proteome</keyword>
<protein>
    <submittedName>
        <fullName evidence="7">LuxR family two component transcriptional regulator</fullName>
    </submittedName>
</protein>
<dbReference type="Gene3D" id="3.40.50.2300">
    <property type="match status" value="1"/>
</dbReference>
<accession>A0A4R8M092</accession>
<evidence type="ECO:0000256" key="3">
    <source>
        <dbReference type="ARBA" id="ARBA00023163"/>
    </source>
</evidence>
<dbReference type="Pfam" id="PF00196">
    <property type="entry name" value="GerE"/>
    <property type="match status" value="1"/>
</dbReference>
<evidence type="ECO:0000256" key="4">
    <source>
        <dbReference type="PROSITE-ProRule" id="PRU00169"/>
    </source>
</evidence>
<dbReference type="Pfam" id="PF00072">
    <property type="entry name" value="Response_reg"/>
    <property type="match status" value="1"/>
</dbReference>
<dbReference type="CDD" id="cd06170">
    <property type="entry name" value="LuxR_C_like"/>
    <property type="match status" value="1"/>
</dbReference>
<dbReference type="Proteomes" id="UP000295509">
    <property type="component" value="Unassembled WGS sequence"/>
</dbReference>
<keyword evidence="2" id="KW-0238">DNA-binding</keyword>
<evidence type="ECO:0000256" key="1">
    <source>
        <dbReference type="ARBA" id="ARBA00023015"/>
    </source>
</evidence>
<dbReference type="InterPro" id="IPR000792">
    <property type="entry name" value="Tscrpt_reg_LuxR_C"/>
</dbReference>
<feature type="domain" description="Response regulatory" evidence="6">
    <location>
        <begin position="9"/>
        <end position="122"/>
    </location>
</feature>
<dbReference type="PROSITE" id="PS50043">
    <property type="entry name" value="HTH_LUXR_2"/>
    <property type="match status" value="1"/>
</dbReference>
<gene>
    <name evidence="7" type="ORF">BX592_10466</name>
</gene>
<evidence type="ECO:0000313" key="7">
    <source>
        <dbReference type="EMBL" id="TDY52784.1"/>
    </source>
</evidence>
<evidence type="ECO:0000313" key="8">
    <source>
        <dbReference type="Proteomes" id="UP000295509"/>
    </source>
</evidence>
<evidence type="ECO:0000259" key="5">
    <source>
        <dbReference type="PROSITE" id="PS50043"/>
    </source>
</evidence>
<dbReference type="EMBL" id="SORE01000004">
    <property type="protein sequence ID" value="TDY52784.1"/>
    <property type="molecule type" value="Genomic_DNA"/>
</dbReference>
<dbReference type="GO" id="GO:0000160">
    <property type="term" value="P:phosphorelay signal transduction system"/>
    <property type="evidence" value="ECO:0007669"/>
    <property type="project" value="InterPro"/>
</dbReference>
<proteinExistence type="predicted"/>
<dbReference type="RefSeq" id="WP_134190820.1">
    <property type="nucleotide sequence ID" value="NZ_JBHLUW010000002.1"/>
</dbReference>
<dbReference type="SMART" id="SM00421">
    <property type="entry name" value="HTH_LUXR"/>
    <property type="match status" value="1"/>
</dbReference>
<dbReference type="PANTHER" id="PTHR44688">
    <property type="entry name" value="DNA-BINDING TRANSCRIPTIONAL ACTIVATOR DEVR_DOSR"/>
    <property type="match status" value="1"/>
</dbReference>
<dbReference type="InterPro" id="IPR011006">
    <property type="entry name" value="CheY-like_superfamily"/>
</dbReference>
<evidence type="ECO:0000259" key="6">
    <source>
        <dbReference type="PROSITE" id="PS50110"/>
    </source>
</evidence>
<comment type="caution">
    <text evidence="7">The sequence shown here is derived from an EMBL/GenBank/DDBJ whole genome shotgun (WGS) entry which is preliminary data.</text>
</comment>
<keyword evidence="3" id="KW-0804">Transcription</keyword>
<dbReference type="OrthoDB" id="9802186at2"/>
<keyword evidence="4" id="KW-0597">Phosphoprotein</keyword>
<dbReference type="GO" id="GO:0006355">
    <property type="term" value="P:regulation of DNA-templated transcription"/>
    <property type="evidence" value="ECO:0007669"/>
    <property type="project" value="InterPro"/>
</dbReference>
<feature type="domain" description="HTH luxR-type" evidence="5">
    <location>
        <begin position="138"/>
        <end position="203"/>
    </location>
</feature>
<keyword evidence="1" id="KW-0805">Transcription regulation</keyword>
<sequence length="224" mass="24578">METSCDEVVAYVVDDDSRIRESIGELLESEGIATLGFDSIARYRAFERPPKAACLILDMRLPDGTGLNLQTQLAGSDHPPIIFISGYADVASSVRAIKAGAIDFLIKPFGHRELVQAVRTAFEQDRDARMLRAEDARLFGRFALLTPREREVMPLIASGLLNKQAAAILGISEVTLQIHRGHVMRKMAARSLPHLVRMADRLRVSGELIAREPDRGSGNAGVSM</sequence>
<dbReference type="InterPro" id="IPR016032">
    <property type="entry name" value="Sig_transdc_resp-reg_C-effctor"/>
</dbReference>
<dbReference type="InterPro" id="IPR001789">
    <property type="entry name" value="Sig_transdc_resp-reg_receiver"/>
</dbReference>
<dbReference type="SMART" id="SM00448">
    <property type="entry name" value="REC"/>
    <property type="match status" value="1"/>
</dbReference>
<dbReference type="PRINTS" id="PR00038">
    <property type="entry name" value="HTHLUXR"/>
</dbReference>
<dbReference type="SUPFAM" id="SSF46894">
    <property type="entry name" value="C-terminal effector domain of the bipartite response regulators"/>
    <property type="match status" value="1"/>
</dbReference>
<reference evidence="7 8" key="1">
    <citation type="submission" date="2019-03" db="EMBL/GenBank/DDBJ databases">
        <title>Genomic Encyclopedia of Type Strains, Phase III (KMG-III): the genomes of soil and plant-associated and newly described type strains.</title>
        <authorList>
            <person name="Whitman W."/>
        </authorList>
    </citation>
    <scope>NUCLEOTIDE SEQUENCE [LARGE SCALE GENOMIC DNA]</scope>
    <source>
        <strain evidence="7 8">LMG 29544</strain>
    </source>
</reference>
<dbReference type="InterPro" id="IPR036388">
    <property type="entry name" value="WH-like_DNA-bd_sf"/>
</dbReference>
<name>A0A4R8M092_9BURK</name>
<dbReference type="AlphaFoldDB" id="A0A4R8M092"/>
<evidence type="ECO:0000256" key="2">
    <source>
        <dbReference type="ARBA" id="ARBA00023125"/>
    </source>
</evidence>
<dbReference type="SUPFAM" id="SSF52172">
    <property type="entry name" value="CheY-like"/>
    <property type="match status" value="1"/>
</dbReference>
<organism evidence="7 8">
    <name type="scientific">Paraburkholderia rhizosphaerae</name>
    <dbReference type="NCBI Taxonomy" id="480658"/>
    <lineage>
        <taxon>Bacteria</taxon>
        <taxon>Pseudomonadati</taxon>
        <taxon>Pseudomonadota</taxon>
        <taxon>Betaproteobacteria</taxon>
        <taxon>Burkholderiales</taxon>
        <taxon>Burkholderiaceae</taxon>
        <taxon>Paraburkholderia</taxon>
    </lineage>
</organism>
<dbReference type="PROSITE" id="PS50110">
    <property type="entry name" value="RESPONSE_REGULATORY"/>
    <property type="match status" value="1"/>
</dbReference>
<dbReference type="GO" id="GO:0003677">
    <property type="term" value="F:DNA binding"/>
    <property type="evidence" value="ECO:0007669"/>
    <property type="project" value="UniProtKB-KW"/>
</dbReference>
<dbReference type="Gene3D" id="1.10.10.10">
    <property type="entry name" value="Winged helix-like DNA-binding domain superfamily/Winged helix DNA-binding domain"/>
    <property type="match status" value="1"/>
</dbReference>